<dbReference type="AlphaFoldDB" id="A0A0L8GF87"/>
<accession>A0A0L8GF87</accession>
<dbReference type="EMBL" id="KQ422028">
    <property type="protein sequence ID" value="KOF75661.1"/>
    <property type="molecule type" value="Genomic_DNA"/>
</dbReference>
<reference evidence="1" key="1">
    <citation type="submission" date="2015-07" db="EMBL/GenBank/DDBJ databases">
        <title>MeaNS - Measles Nucleotide Surveillance Program.</title>
        <authorList>
            <person name="Tran T."/>
            <person name="Druce J."/>
        </authorList>
    </citation>
    <scope>NUCLEOTIDE SEQUENCE</scope>
    <source>
        <strain evidence="1">UCB-OBI-ISO-001</strain>
        <tissue evidence="1">Gonad</tissue>
    </source>
</reference>
<gene>
    <name evidence="1" type="ORF">OCBIM_22034397mg</name>
</gene>
<protein>
    <submittedName>
        <fullName evidence="1">Uncharacterized protein</fullName>
    </submittedName>
</protein>
<name>A0A0L8GF87_OCTBM</name>
<organism evidence="1">
    <name type="scientific">Octopus bimaculoides</name>
    <name type="common">California two-spotted octopus</name>
    <dbReference type="NCBI Taxonomy" id="37653"/>
    <lineage>
        <taxon>Eukaryota</taxon>
        <taxon>Metazoa</taxon>
        <taxon>Spiralia</taxon>
        <taxon>Lophotrochozoa</taxon>
        <taxon>Mollusca</taxon>
        <taxon>Cephalopoda</taxon>
        <taxon>Coleoidea</taxon>
        <taxon>Octopodiformes</taxon>
        <taxon>Octopoda</taxon>
        <taxon>Incirrata</taxon>
        <taxon>Octopodidae</taxon>
        <taxon>Octopus</taxon>
    </lineage>
</organism>
<proteinExistence type="predicted"/>
<sequence>MRLAILLALQKKQSNKIQYLSTYTNVYGHTYCKWLYYTIFVKLCLEKRKTSHCIYYEYHHYYRNLTLLVFF</sequence>
<evidence type="ECO:0000313" key="1">
    <source>
        <dbReference type="EMBL" id="KOF75661.1"/>
    </source>
</evidence>